<gene>
    <name evidence="1" type="ORF">OH76DRAFT_621903</name>
</gene>
<evidence type="ECO:0000313" key="1">
    <source>
        <dbReference type="EMBL" id="RDX49034.1"/>
    </source>
</evidence>
<sequence>MHSELFHARRCQCLSSPRILRHHCHRDASVSTPGRTGRNLRPFDQWAAHLQASPPLDRAPVLVMFRQLTYKRVAPPAIRPLTRLPLLTGRLSCQILLYNFRTSNSPIHTQRAAMSSNIVLPDLPNWVQQRITALYSAKTADAFSSAFDAFISQDASIKVNGKPTSRDEYKQMIQGEITGDIGAQVTFNGIASVPSEDKDLRAIGTGSVGAFFTAEVFGKFFVFGAPQANTVSSSLNVMYV</sequence>
<protein>
    <submittedName>
        <fullName evidence="1">Uncharacterized protein</fullName>
    </submittedName>
</protein>
<proteinExistence type="predicted"/>
<dbReference type="OrthoDB" id="3188871at2759"/>
<reference evidence="1 2" key="1">
    <citation type="journal article" date="2018" name="Biotechnol. Biofuels">
        <title>Integrative visual omics of the white-rot fungus Polyporus brumalis exposes the biotechnological potential of its oxidative enzymes for delignifying raw plant biomass.</title>
        <authorList>
            <person name="Miyauchi S."/>
            <person name="Rancon A."/>
            <person name="Drula E."/>
            <person name="Hage H."/>
            <person name="Chaduli D."/>
            <person name="Favel A."/>
            <person name="Grisel S."/>
            <person name="Henrissat B."/>
            <person name="Herpoel-Gimbert I."/>
            <person name="Ruiz-Duenas F.J."/>
            <person name="Chevret D."/>
            <person name="Hainaut M."/>
            <person name="Lin J."/>
            <person name="Wang M."/>
            <person name="Pangilinan J."/>
            <person name="Lipzen A."/>
            <person name="Lesage-Meessen L."/>
            <person name="Navarro D."/>
            <person name="Riley R."/>
            <person name="Grigoriev I.V."/>
            <person name="Zhou S."/>
            <person name="Raouche S."/>
            <person name="Rosso M.N."/>
        </authorList>
    </citation>
    <scope>NUCLEOTIDE SEQUENCE [LARGE SCALE GENOMIC DNA]</scope>
    <source>
        <strain evidence="1 2">BRFM 1820</strain>
    </source>
</reference>
<dbReference type="AlphaFoldDB" id="A0A371D919"/>
<keyword evidence="2" id="KW-1185">Reference proteome</keyword>
<organism evidence="1 2">
    <name type="scientific">Lentinus brumalis</name>
    <dbReference type="NCBI Taxonomy" id="2498619"/>
    <lineage>
        <taxon>Eukaryota</taxon>
        <taxon>Fungi</taxon>
        <taxon>Dikarya</taxon>
        <taxon>Basidiomycota</taxon>
        <taxon>Agaricomycotina</taxon>
        <taxon>Agaricomycetes</taxon>
        <taxon>Polyporales</taxon>
        <taxon>Polyporaceae</taxon>
        <taxon>Lentinus</taxon>
    </lineage>
</organism>
<dbReference type="EMBL" id="KZ857408">
    <property type="protein sequence ID" value="RDX49034.1"/>
    <property type="molecule type" value="Genomic_DNA"/>
</dbReference>
<name>A0A371D919_9APHY</name>
<accession>A0A371D919</accession>
<evidence type="ECO:0000313" key="2">
    <source>
        <dbReference type="Proteomes" id="UP000256964"/>
    </source>
</evidence>
<dbReference type="Proteomes" id="UP000256964">
    <property type="component" value="Unassembled WGS sequence"/>
</dbReference>